<proteinExistence type="predicted"/>
<evidence type="ECO:0000256" key="1">
    <source>
        <dbReference type="SAM" id="MobiDB-lite"/>
    </source>
</evidence>
<feature type="region of interest" description="Disordered" evidence="1">
    <location>
        <begin position="1"/>
        <end position="22"/>
    </location>
</feature>
<feature type="region of interest" description="Disordered" evidence="1">
    <location>
        <begin position="177"/>
        <end position="200"/>
    </location>
</feature>
<sequence>MPQETLRASSQISSRHCQSPYPTSTAERASALYKDICGSMHRVFAGAWKSGVVSAGPDSLRTTARGGLKKCGPWSVMLNSKRTADTPIPAVAVDALIRKRCLDNPRAFEEAEGRRWNGTQLNTGSDRCWVKVNINAGGEAHEKQIGWKNIGSPVYMSRKVGTSPIQSAEIDVDIAAPIIPTDPPSRSSTPKRRRWTSPVL</sequence>
<protein>
    <submittedName>
        <fullName evidence="2">Uncharacterized protein</fullName>
    </submittedName>
</protein>
<evidence type="ECO:0000313" key="3">
    <source>
        <dbReference type="Proteomes" id="UP000326924"/>
    </source>
</evidence>
<keyword evidence="3" id="KW-1185">Reference proteome</keyword>
<feature type="compositionally biased region" description="Basic residues" evidence="1">
    <location>
        <begin position="189"/>
        <end position="200"/>
    </location>
</feature>
<organism evidence="2 3">
    <name type="scientific">Sphaerosporella brunnea</name>
    <dbReference type="NCBI Taxonomy" id="1250544"/>
    <lineage>
        <taxon>Eukaryota</taxon>
        <taxon>Fungi</taxon>
        <taxon>Dikarya</taxon>
        <taxon>Ascomycota</taxon>
        <taxon>Pezizomycotina</taxon>
        <taxon>Pezizomycetes</taxon>
        <taxon>Pezizales</taxon>
        <taxon>Pyronemataceae</taxon>
        <taxon>Sphaerosporella</taxon>
    </lineage>
</organism>
<dbReference type="AlphaFoldDB" id="A0A5J5EMJ2"/>
<dbReference type="Proteomes" id="UP000326924">
    <property type="component" value="Unassembled WGS sequence"/>
</dbReference>
<comment type="caution">
    <text evidence="2">The sequence shown here is derived from an EMBL/GenBank/DDBJ whole genome shotgun (WGS) entry which is preliminary data.</text>
</comment>
<accession>A0A5J5EMJ2</accession>
<dbReference type="InParanoid" id="A0A5J5EMJ2"/>
<name>A0A5J5EMJ2_9PEZI</name>
<reference evidence="2 3" key="1">
    <citation type="submission" date="2019-09" db="EMBL/GenBank/DDBJ databases">
        <title>Draft genome of the ectomycorrhizal ascomycete Sphaerosporella brunnea.</title>
        <authorList>
            <consortium name="DOE Joint Genome Institute"/>
            <person name="Benucci G.M."/>
            <person name="Marozzi G."/>
            <person name="Antonielli L."/>
            <person name="Sanchez S."/>
            <person name="Marco P."/>
            <person name="Wang X."/>
            <person name="Falini L.B."/>
            <person name="Barry K."/>
            <person name="Haridas S."/>
            <person name="Lipzen A."/>
            <person name="Labutti K."/>
            <person name="Grigoriev I.V."/>
            <person name="Murat C."/>
            <person name="Martin F."/>
            <person name="Albertini E."/>
            <person name="Donnini D."/>
            <person name="Bonito G."/>
        </authorList>
    </citation>
    <scope>NUCLEOTIDE SEQUENCE [LARGE SCALE GENOMIC DNA]</scope>
    <source>
        <strain evidence="2 3">Sb_GMNB300</strain>
    </source>
</reference>
<gene>
    <name evidence="2" type="ORF">FN846DRAFT_893442</name>
</gene>
<feature type="compositionally biased region" description="Low complexity" evidence="1">
    <location>
        <begin position="177"/>
        <end position="188"/>
    </location>
</feature>
<evidence type="ECO:0000313" key="2">
    <source>
        <dbReference type="EMBL" id="KAA8896247.1"/>
    </source>
</evidence>
<dbReference type="EMBL" id="VXIS01000220">
    <property type="protein sequence ID" value="KAA8896247.1"/>
    <property type="molecule type" value="Genomic_DNA"/>
</dbReference>